<protein>
    <submittedName>
        <fullName evidence="2">Serine hydrolase domain-containing protein</fullName>
        <ecNumber evidence="2">3.-.-.-</ecNumber>
    </submittedName>
</protein>
<dbReference type="EMBL" id="JBHSJO010000003">
    <property type="protein sequence ID" value="MFC5020487.1"/>
    <property type="molecule type" value="Genomic_DNA"/>
</dbReference>
<accession>A0ABV9X6S5</accession>
<evidence type="ECO:0000259" key="1">
    <source>
        <dbReference type="Pfam" id="PF00144"/>
    </source>
</evidence>
<feature type="domain" description="Beta-lactamase-related" evidence="1">
    <location>
        <begin position="54"/>
        <end position="357"/>
    </location>
</feature>
<dbReference type="Gene3D" id="3.40.710.10">
    <property type="entry name" value="DD-peptidase/beta-lactamase superfamily"/>
    <property type="match status" value="1"/>
</dbReference>
<organism evidence="2 3">
    <name type="scientific">Streptomyces lienomycini</name>
    <dbReference type="NCBI Taxonomy" id="284035"/>
    <lineage>
        <taxon>Bacteria</taxon>
        <taxon>Bacillati</taxon>
        <taxon>Actinomycetota</taxon>
        <taxon>Actinomycetes</taxon>
        <taxon>Kitasatosporales</taxon>
        <taxon>Streptomycetaceae</taxon>
        <taxon>Streptomyces</taxon>
    </lineage>
</organism>
<dbReference type="InterPro" id="IPR006311">
    <property type="entry name" value="TAT_signal"/>
</dbReference>
<dbReference type="InterPro" id="IPR001466">
    <property type="entry name" value="Beta-lactam-related"/>
</dbReference>
<dbReference type="SUPFAM" id="SSF56601">
    <property type="entry name" value="beta-lactamase/transpeptidase-like"/>
    <property type="match status" value="1"/>
</dbReference>
<dbReference type="EC" id="3.-.-.-" evidence="2"/>
<dbReference type="PROSITE" id="PS51318">
    <property type="entry name" value="TAT"/>
    <property type="match status" value="1"/>
</dbReference>
<keyword evidence="2" id="KW-0378">Hydrolase</keyword>
<reference evidence="3" key="1">
    <citation type="journal article" date="2019" name="Int. J. Syst. Evol. Microbiol.">
        <title>The Global Catalogue of Microorganisms (GCM) 10K type strain sequencing project: providing services to taxonomists for standard genome sequencing and annotation.</title>
        <authorList>
            <consortium name="The Broad Institute Genomics Platform"/>
            <consortium name="The Broad Institute Genome Sequencing Center for Infectious Disease"/>
            <person name="Wu L."/>
            <person name="Ma J."/>
        </authorList>
    </citation>
    <scope>NUCLEOTIDE SEQUENCE [LARGE SCALE GENOMIC DNA]</scope>
    <source>
        <strain evidence="3">CGMCC 4.1542</strain>
    </source>
</reference>
<dbReference type="PANTHER" id="PTHR46825">
    <property type="entry name" value="D-ALANYL-D-ALANINE-CARBOXYPEPTIDASE/ENDOPEPTIDASE AMPH"/>
    <property type="match status" value="1"/>
</dbReference>
<dbReference type="Proteomes" id="UP001595855">
    <property type="component" value="Unassembled WGS sequence"/>
</dbReference>
<dbReference type="InterPro" id="IPR012338">
    <property type="entry name" value="Beta-lactam/transpept-like"/>
</dbReference>
<dbReference type="RefSeq" id="WP_328661736.1">
    <property type="nucleotide sequence ID" value="NZ_BAAATN010000026.1"/>
</dbReference>
<keyword evidence="3" id="KW-1185">Reference proteome</keyword>
<gene>
    <name evidence="2" type="ORF">ACFPRC_37370</name>
</gene>
<proteinExistence type="predicted"/>
<name>A0ABV9X6S5_9ACTN</name>
<sequence>MSQHRAAKSRFRRRSVTAVTAVAVLGGAVALWLPSASAGQPAAARPNAEVRRSLDGLVRDNGFPAALASVRDEKGHTRNYTAGVGDREKKRSRVPVDGQIRIASTTKLYTATVVLQLVGEGRIGLDTTVETYLPGLVRGDGIDGRNITVRQLLQHTSGLPNYTRTMPEFSKVQHTFVDDYDLLDLAFKEKASFPPGKGWEYSNTNYTLAGLIVQKVTGRPIGEEITTRIIERLGLRHTYWPGEGEQTIRERHPHGYTYERPGAPLTDATELDPSWAGAAGQLVARPSDVNRVLTALMDGKLLKPAQLEEMRTTVETKGLIDGWRYGLGLMEMPLSCGGVAWGHGGDFDGYENRNGITDQGRSATVAVTALPSDLEGVKAVNKALDTALCTR</sequence>
<comment type="caution">
    <text evidence="2">The sequence shown here is derived from an EMBL/GenBank/DDBJ whole genome shotgun (WGS) entry which is preliminary data.</text>
</comment>
<dbReference type="PANTHER" id="PTHR46825:SF7">
    <property type="entry name" value="D-ALANYL-D-ALANINE CARBOXYPEPTIDASE"/>
    <property type="match status" value="1"/>
</dbReference>
<evidence type="ECO:0000313" key="3">
    <source>
        <dbReference type="Proteomes" id="UP001595855"/>
    </source>
</evidence>
<evidence type="ECO:0000313" key="2">
    <source>
        <dbReference type="EMBL" id="MFC5020487.1"/>
    </source>
</evidence>
<dbReference type="InterPro" id="IPR050491">
    <property type="entry name" value="AmpC-like"/>
</dbReference>
<dbReference type="Pfam" id="PF00144">
    <property type="entry name" value="Beta-lactamase"/>
    <property type="match status" value="1"/>
</dbReference>
<dbReference type="GO" id="GO:0016787">
    <property type="term" value="F:hydrolase activity"/>
    <property type="evidence" value="ECO:0007669"/>
    <property type="project" value="UniProtKB-KW"/>
</dbReference>